<feature type="transmembrane region" description="Helical" evidence="5">
    <location>
        <begin position="203"/>
        <end position="227"/>
    </location>
</feature>
<keyword evidence="8" id="KW-1185">Reference proteome</keyword>
<evidence type="ECO:0000256" key="3">
    <source>
        <dbReference type="ARBA" id="ARBA00023180"/>
    </source>
</evidence>
<evidence type="ECO:0000313" key="8">
    <source>
        <dbReference type="Proteomes" id="UP000225706"/>
    </source>
</evidence>
<dbReference type="GO" id="GO:0001764">
    <property type="term" value="P:neuron migration"/>
    <property type="evidence" value="ECO:0007669"/>
    <property type="project" value="TreeGrafter"/>
</dbReference>
<keyword evidence="2 5" id="KW-0472">Membrane</keyword>
<evidence type="ECO:0000256" key="4">
    <source>
        <dbReference type="SAM" id="MobiDB-lite"/>
    </source>
</evidence>
<dbReference type="PANTHER" id="PTHR46182">
    <property type="entry name" value="FI19480P1"/>
    <property type="match status" value="1"/>
</dbReference>
<dbReference type="PANTHER" id="PTHR46182:SF2">
    <property type="entry name" value="FI19480P1"/>
    <property type="match status" value="1"/>
</dbReference>
<feature type="domain" description="MANSC" evidence="6">
    <location>
        <begin position="5"/>
        <end position="41"/>
    </location>
</feature>
<reference evidence="8" key="1">
    <citation type="journal article" date="2017" name="bioRxiv">
        <title>Comparative analysis of the genomes of Stylophora pistillata and Acropora digitifera provides evidence for extensive differences between species of corals.</title>
        <authorList>
            <person name="Voolstra C.R."/>
            <person name="Li Y."/>
            <person name="Liew Y.J."/>
            <person name="Baumgarten S."/>
            <person name="Zoccola D."/>
            <person name="Flot J.-F."/>
            <person name="Tambutte S."/>
            <person name="Allemand D."/>
            <person name="Aranda M."/>
        </authorList>
    </citation>
    <scope>NUCLEOTIDE SEQUENCE [LARGE SCALE GENOMIC DNA]</scope>
</reference>
<keyword evidence="5" id="KW-1133">Transmembrane helix</keyword>
<evidence type="ECO:0000256" key="5">
    <source>
        <dbReference type="SAM" id="Phobius"/>
    </source>
</evidence>
<evidence type="ECO:0000259" key="6">
    <source>
        <dbReference type="Pfam" id="PF23597"/>
    </source>
</evidence>
<comment type="caution">
    <text evidence="7">The sequence shown here is derived from an EMBL/GenBank/DDBJ whole genome shotgun (WGS) entry which is preliminary data.</text>
</comment>
<dbReference type="GO" id="GO:0016020">
    <property type="term" value="C:membrane"/>
    <property type="evidence" value="ECO:0007669"/>
    <property type="project" value="UniProtKB-SubCell"/>
</dbReference>
<dbReference type="InterPro" id="IPR013980">
    <property type="entry name" value="MANSC_dom"/>
</dbReference>
<dbReference type="OrthoDB" id="536372at2759"/>
<accession>A0A2B4SE02</accession>
<proteinExistence type="predicted"/>
<protein>
    <recommendedName>
        <fullName evidence="6">MANSC domain-containing protein</fullName>
    </recommendedName>
</protein>
<feature type="region of interest" description="Disordered" evidence="4">
    <location>
        <begin position="95"/>
        <end position="117"/>
    </location>
</feature>
<dbReference type="EMBL" id="LSMT01000118">
    <property type="protein sequence ID" value="PFX26787.1"/>
    <property type="molecule type" value="Genomic_DNA"/>
</dbReference>
<organism evidence="7 8">
    <name type="scientific">Stylophora pistillata</name>
    <name type="common">Smooth cauliflower coral</name>
    <dbReference type="NCBI Taxonomy" id="50429"/>
    <lineage>
        <taxon>Eukaryota</taxon>
        <taxon>Metazoa</taxon>
        <taxon>Cnidaria</taxon>
        <taxon>Anthozoa</taxon>
        <taxon>Hexacorallia</taxon>
        <taxon>Scleractinia</taxon>
        <taxon>Astrocoeniina</taxon>
        <taxon>Pocilloporidae</taxon>
        <taxon>Stylophora</taxon>
    </lineage>
</organism>
<evidence type="ECO:0000256" key="2">
    <source>
        <dbReference type="ARBA" id="ARBA00023136"/>
    </source>
</evidence>
<keyword evidence="5" id="KW-0812">Transmembrane</keyword>
<dbReference type="Pfam" id="PF23597">
    <property type="entry name" value="KIAA0319_N"/>
    <property type="match status" value="2"/>
</dbReference>
<feature type="non-terminal residue" evidence="7">
    <location>
        <position position="253"/>
    </location>
</feature>
<dbReference type="AlphaFoldDB" id="A0A2B4SE02"/>
<evidence type="ECO:0000313" key="7">
    <source>
        <dbReference type="EMBL" id="PFX26787.1"/>
    </source>
</evidence>
<comment type="subcellular location">
    <subcellularLocation>
        <location evidence="1">Membrane</location>
    </subcellularLocation>
</comment>
<dbReference type="Proteomes" id="UP000225706">
    <property type="component" value="Unassembled WGS sequence"/>
</dbReference>
<dbReference type="GO" id="GO:0031410">
    <property type="term" value="C:cytoplasmic vesicle"/>
    <property type="evidence" value="ECO:0007669"/>
    <property type="project" value="TreeGrafter"/>
</dbReference>
<gene>
    <name evidence="7" type="ORF">AWC38_SpisGene8572</name>
</gene>
<feature type="domain" description="MANSC" evidence="6">
    <location>
        <begin position="128"/>
        <end position="192"/>
    </location>
</feature>
<keyword evidence="3" id="KW-0325">Glycoprotein</keyword>
<evidence type="ECO:0000256" key="1">
    <source>
        <dbReference type="ARBA" id="ARBA00004370"/>
    </source>
</evidence>
<name>A0A2B4SE02_STYPI</name>
<sequence length="253" mass="28008">MSDETRYLTECQDICCKDEKCHVAFMLGETCYCVACKSKELREHSKAPPTDYNPQLSYVRPMKTSDNKRKDFGIPVSVQASKKSSLISTMVMKAEPKEETDLSEVASSPEDSTTTELASSSATCMLDSRISNDIKLRSGTKASNFTALSDADDIHQCIGRCCARPSCDIAYLLNGKCFAVQCLDGVLCQTSAEPVSEEKMSNWMIVFIIAASLAFVAGIGGVIWAVCKCTKRQKLRKQRRMLDDDEDDEMLPK</sequence>
<dbReference type="InterPro" id="IPR029865">
    <property type="entry name" value="KIAA0319-like"/>
</dbReference>